<dbReference type="Proteomes" id="UP000030763">
    <property type="component" value="Unassembled WGS sequence"/>
</dbReference>
<reference evidence="2" key="2">
    <citation type="submission" date="2013-10" db="EMBL/GenBank/DDBJ databases">
        <authorList>
            <person name="Aslett M."/>
        </authorList>
    </citation>
    <scope>NUCLEOTIDE SEQUENCE [LARGE SCALE GENOMIC DNA]</scope>
    <source>
        <strain evidence="2">Weybridge</strain>
    </source>
</reference>
<name>U6MAA8_EIMMA</name>
<keyword evidence="3" id="KW-1185">Reference proteome</keyword>
<feature type="region of interest" description="Disordered" evidence="1">
    <location>
        <begin position="1"/>
        <end position="27"/>
    </location>
</feature>
<proteinExistence type="predicted"/>
<evidence type="ECO:0000313" key="2">
    <source>
        <dbReference type="EMBL" id="CDJ59434.1"/>
    </source>
</evidence>
<sequence length="342" mass="37180">HVEKDEEQEASLFQRRRARKKTDFQPMGAALAARSAARIREEPMHEAAPSRRTRFARVEGTSQDIVSQLGLGDGGSPMSSAAAAAAAAAADSARAPSGGRSAFRSRRSVITPIDADSLQIPLLSGGGGGEGVSSSPVSLRTPRVSVGYGDGRRSVAVSGTPSVSSSSFLSPRFVRDSPGRPVLQGSDLFVQWIWPESPNRPEHVFLGLFYHHNEQFIFPLHWSKPIPNTGSFAWHVDTRFRKGEACQLVFLGMFDSEIGCSSSSSSSSSSVSAADAVCQSNAFYIVKPTPLCELELRYASFCRTHGLEMEHMSESKLSEFGYSIQECMLKVCIPFCPYNREY</sequence>
<dbReference type="GeneID" id="25339729"/>
<gene>
    <name evidence="2" type="ORF">EMWEY_00057430</name>
</gene>
<dbReference type="OrthoDB" id="397227at2759"/>
<accession>U6MAA8</accession>
<reference evidence="2" key="1">
    <citation type="submission" date="2013-10" db="EMBL/GenBank/DDBJ databases">
        <title>Genomic analysis of the causative agents of coccidiosis in chickens.</title>
        <authorList>
            <person name="Reid A.J."/>
            <person name="Blake D."/>
            <person name="Billington K."/>
            <person name="Browne H."/>
            <person name="Dunn M."/>
            <person name="Hung S."/>
            <person name="Kawahara F."/>
            <person name="Miranda-Saavedra D."/>
            <person name="Mourier T."/>
            <person name="Nagra H."/>
            <person name="Otto T.D."/>
            <person name="Rawlings N."/>
            <person name="Sanchez A."/>
            <person name="Sanders M."/>
            <person name="Subramaniam C."/>
            <person name="Tay Y."/>
            <person name="Dear P."/>
            <person name="Doerig C."/>
            <person name="Gruber A."/>
            <person name="Parkinson J."/>
            <person name="Shirley M."/>
            <person name="Wan K.L."/>
            <person name="Berriman M."/>
            <person name="Tomley F."/>
            <person name="Pain A."/>
        </authorList>
    </citation>
    <scope>NUCLEOTIDE SEQUENCE [LARGE SCALE GENOMIC DNA]</scope>
    <source>
        <strain evidence="2">Weybridge</strain>
    </source>
</reference>
<evidence type="ECO:0000256" key="1">
    <source>
        <dbReference type="SAM" id="MobiDB-lite"/>
    </source>
</evidence>
<dbReference type="VEuPathDB" id="ToxoDB:EMWEY_00057430"/>
<dbReference type="RefSeq" id="XP_013336082.1">
    <property type="nucleotide sequence ID" value="XM_013480628.1"/>
</dbReference>
<feature type="non-terminal residue" evidence="2">
    <location>
        <position position="1"/>
    </location>
</feature>
<evidence type="ECO:0000313" key="3">
    <source>
        <dbReference type="Proteomes" id="UP000030763"/>
    </source>
</evidence>
<dbReference type="AlphaFoldDB" id="U6MAA8"/>
<dbReference type="EMBL" id="HG720411">
    <property type="protein sequence ID" value="CDJ59434.1"/>
    <property type="molecule type" value="Genomic_DNA"/>
</dbReference>
<protein>
    <submittedName>
        <fullName evidence="2">Uncharacterized protein</fullName>
    </submittedName>
</protein>
<organism evidence="2 3">
    <name type="scientific">Eimeria maxima</name>
    <name type="common">Coccidian parasite</name>
    <dbReference type="NCBI Taxonomy" id="5804"/>
    <lineage>
        <taxon>Eukaryota</taxon>
        <taxon>Sar</taxon>
        <taxon>Alveolata</taxon>
        <taxon>Apicomplexa</taxon>
        <taxon>Conoidasida</taxon>
        <taxon>Coccidia</taxon>
        <taxon>Eucoccidiorida</taxon>
        <taxon>Eimeriorina</taxon>
        <taxon>Eimeriidae</taxon>
        <taxon>Eimeria</taxon>
    </lineage>
</organism>